<sequence length="56" mass="6959">MELHAKEMKMRQLKFRNDFAHALRMFFYFYLVWPKDVKILLIIFTKQRDFFIASKG</sequence>
<accession>D1QUG5</accession>
<feature type="transmembrane region" description="Helical" evidence="1">
    <location>
        <begin position="21"/>
        <end position="44"/>
    </location>
</feature>
<evidence type="ECO:0000313" key="2">
    <source>
        <dbReference type="EMBL" id="EFB31089.1"/>
    </source>
</evidence>
<evidence type="ECO:0000313" key="3">
    <source>
        <dbReference type="Proteomes" id="UP000004079"/>
    </source>
</evidence>
<proteinExistence type="predicted"/>
<protein>
    <submittedName>
        <fullName evidence="2">Uncharacterized protein</fullName>
    </submittedName>
</protein>
<comment type="caution">
    <text evidence="2">The sequence shown here is derived from an EMBL/GenBank/DDBJ whole genome shotgun (WGS) entry which is preliminary data.</text>
</comment>
<dbReference type="Proteomes" id="UP000004079">
    <property type="component" value="Unassembled WGS sequence"/>
</dbReference>
<gene>
    <name evidence="2" type="ORF">HMPREF0971_02648</name>
</gene>
<dbReference type="STRING" id="649760.HMPREF0971_02648"/>
<organism evidence="2 3">
    <name type="scientific">Segatella oris F0302</name>
    <dbReference type="NCBI Taxonomy" id="649760"/>
    <lineage>
        <taxon>Bacteria</taxon>
        <taxon>Pseudomonadati</taxon>
        <taxon>Bacteroidota</taxon>
        <taxon>Bacteroidia</taxon>
        <taxon>Bacteroidales</taxon>
        <taxon>Prevotellaceae</taxon>
        <taxon>Segatella</taxon>
    </lineage>
</organism>
<keyword evidence="1" id="KW-0472">Membrane</keyword>
<keyword evidence="1" id="KW-0812">Transmembrane</keyword>
<dbReference type="AlphaFoldDB" id="D1QUG5"/>
<dbReference type="HOGENOM" id="CLU_3010507_0_0_10"/>
<keyword evidence="1" id="KW-1133">Transmembrane helix</keyword>
<evidence type="ECO:0000256" key="1">
    <source>
        <dbReference type="SAM" id="Phobius"/>
    </source>
</evidence>
<reference evidence="2 3" key="1">
    <citation type="submission" date="2009-11" db="EMBL/GenBank/DDBJ databases">
        <authorList>
            <person name="Weinstock G."/>
            <person name="Sodergren E."/>
            <person name="Clifton S."/>
            <person name="Fulton L."/>
            <person name="Fulton B."/>
            <person name="Courtney L."/>
            <person name="Fronick C."/>
            <person name="Harrison M."/>
            <person name="Strong C."/>
            <person name="Farmer C."/>
            <person name="Delahaunty K."/>
            <person name="Markovic C."/>
            <person name="Hall O."/>
            <person name="Minx P."/>
            <person name="Tomlinson C."/>
            <person name="Mitreva M."/>
            <person name="Nelson J."/>
            <person name="Hou S."/>
            <person name="Wollam A."/>
            <person name="Pepin K.H."/>
            <person name="Johnson M."/>
            <person name="Bhonagiri V."/>
            <person name="Nash W.E."/>
            <person name="Warren W."/>
            <person name="Chinwalla A."/>
            <person name="Mardis E.R."/>
            <person name="Wilson R.K."/>
        </authorList>
    </citation>
    <scope>NUCLEOTIDE SEQUENCE [LARGE SCALE GENOMIC DNA]</scope>
    <source>
        <strain evidence="2 3">F0302</strain>
    </source>
</reference>
<dbReference type="EMBL" id="ACUZ02000046">
    <property type="protein sequence ID" value="EFB31089.1"/>
    <property type="molecule type" value="Genomic_DNA"/>
</dbReference>
<name>D1QUG5_9BACT</name>